<sequence length="103" mass="11308">MVYRVFENFAVGFFPEIFVILLSFMCGKELKFVTTLACTIVAPVGSFFLSQLIGYLMFNDAESVQVILLALAKGGATFGFAYLILGVVIGSISHLFFFKENGT</sequence>
<proteinExistence type="predicted"/>
<reference evidence="2" key="1">
    <citation type="journal article" date="2020" name="mSystems">
        <title>Genome- and Community-Level Interaction Insights into Carbon Utilization and Element Cycling Functions of Hydrothermarchaeota in Hydrothermal Sediment.</title>
        <authorList>
            <person name="Zhou Z."/>
            <person name="Liu Y."/>
            <person name="Xu W."/>
            <person name="Pan J."/>
            <person name="Luo Z.H."/>
            <person name="Li M."/>
        </authorList>
    </citation>
    <scope>NUCLEOTIDE SEQUENCE [LARGE SCALE GENOMIC DNA]</scope>
    <source>
        <strain evidence="2">SpSt-609</strain>
    </source>
</reference>
<dbReference type="AlphaFoldDB" id="A0A7C5VJH6"/>
<dbReference type="EMBL" id="DSZY01000021">
    <property type="protein sequence ID" value="HGU40458.1"/>
    <property type="molecule type" value="Genomic_DNA"/>
</dbReference>
<keyword evidence="1" id="KW-0812">Transmembrane</keyword>
<keyword evidence="1" id="KW-1133">Transmembrane helix</keyword>
<evidence type="ECO:0000313" key="2">
    <source>
        <dbReference type="EMBL" id="HGU40458.1"/>
    </source>
</evidence>
<name>A0A7C5VJH6_9BACT</name>
<feature type="transmembrane region" description="Helical" evidence="1">
    <location>
        <begin position="6"/>
        <end position="25"/>
    </location>
</feature>
<comment type="caution">
    <text evidence="2">The sequence shown here is derived from an EMBL/GenBank/DDBJ whole genome shotgun (WGS) entry which is preliminary data.</text>
</comment>
<accession>A0A7C5VJH6</accession>
<evidence type="ECO:0000256" key="1">
    <source>
        <dbReference type="SAM" id="Phobius"/>
    </source>
</evidence>
<feature type="transmembrane region" description="Helical" evidence="1">
    <location>
        <begin position="78"/>
        <end position="98"/>
    </location>
</feature>
<protein>
    <submittedName>
        <fullName evidence="2">Uncharacterized protein</fullName>
    </submittedName>
</protein>
<organism evidence="2">
    <name type="scientific">Fervidobacterium thailandense</name>
    <dbReference type="NCBI Taxonomy" id="1008305"/>
    <lineage>
        <taxon>Bacteria</taxon>
        <taxon>Thermotogati</taxon>
        <taxon>Thermotogota</taxon>
        <taxon>Thermotogae</taxon>
        <taxon>Thermotogales</taxon>
        <taxon>Fervidobacteriaceae</taxon>
        <taxon>Fervidobacterium</taxon>
    </lineage>
</organism>
<feature type="transmembrane region" description="Helical" evidence="1">
    <location>
        <begin position="32"/>
        <end position="58"/>
    </location>
</feature>
<keyword evidence="1" id="KW-0472">Membrane</keyword>
<gene>
    <name evidence="2" type="ORF">ENT77_04580</name>
</gene>